<dbReference type="AlphaFoldDB" id="A0A142JQ66"/>
<evidence type="ECO:0000313" key="1">
    <source>
        <dbReference type="EMBL" id="AMR80228.1"/>
    </source>
</evidence>
<reference evidence="1 2" key="1">
    <citation type="submission" date="2016-03" db="EMBL/GenBank/DDBJ databases">
        <title>Complete genome sequence of a novel chlorpyrifos degrading bacterium, Cupriavidus nantongensis sp. X1.</title>
        <authorList>
            <person name="Fang L."/>
        </authorList>
    </citation>
    <scope>NUCLEOTIDE SEQUENCE [LARGE SCALE GENOMIC DNA]</scope>
    <source>
        <strain evidence="1 2">X1</strain>
    </source>
</reference>
<name>A0A142JQ66_9BURK</name>
<dbReference type="EMBL" id="CP014844">
    <property type="protein sequence ID" value="AMR80228.1"/>
    <property type="molecule type" value="Genomic_DNA"/>
</dbReference>
<dbReference type="OrthoDB" id="9135094at2"/>
<accession>A0A142JQ66</accession>
<gene>
    <name evidence="1" type="ORF">A2G96_05790</name>
</gene>
<dbReference type="STRING" id="1796606.A2G96_05790"/>
<protein>
    <submittedName>
        <fullName evidence="1">Uncharacterized protein</fullName>
    </submittedName>
</protein>
<organism evidence="1 2">
    <name type="scientific">Cupriavidus nantongensis</name>
    <dbReference type="NCBI Taxonomy" id="1796606"/>
    <lineage>
        <taxon>Bacteria</taxon>
        <taxon>Pseudomonadati</taxon>
        <taxon>Pseudomonadota</taxon>
        <taxon>Betaproteobacteria</taxon>
        <taxon>Burkholderiales</taxon>
        <taxon>Burkholderiaceae</taxon>
        <taxon>Cupriavidus</taxon>
    </lineage>
</organism>
<sequence>MAQQIYARIKRTSKYYGQTEKGAMFPVQLDPHKGKSEYVVHGNSNDYRLADVQLFIVGGDGTELRIA</sequence>
<evidence type="ECO:0000313" key="2">
    <source>
        <dbReference type="Proteomes" id="UP000075238"/>
    </source>
</evidence>
<dbReference type="Proteomes" id="UP000075238">
    <property type="component" value="Chromosome 1"/>
</dbReference>
<dbReference type="RefSeq" id="WP_062802085.1">
    <property type="nucleotide sequence ID" value="NZ_CP014844.1"/>
</dbReference>
<dbReference type="KEGG" id="cnan:A2G96_05790"/>
<keyword evidence="2" id="KW-1185">Reference proteome</keyword>
<proteinExistence type="predicted"/>